<feature type="compositionally biased region" description="Basic and acidic residues" evidence="1">
    <location>
        <begin position="78"/>
        <end position="103"/>
    </location>
</feature>
<organism evidence="2 3">
    <name type="scientific">Salix brachista</name>
    <dbReference type="NCBI Taxonomy" id="2182728"/>
    <lineage>
        <taxon>Eukaryota</taxon>
        <taxon>Viridiplantae</taxon>
        <taxon>Streptophyta</taxon>
        <taxon>Embryophyta</taxon>
        <taxon>Tracheophyta</taxon>
        <taxon>Spermatophyta</taxon>
        <taxon>Magnoliopsida</taxon>
        <taxon>eudicotyledons</taxon>
        <taxon>Gunneridae</taxon>
        <taxon>Pentapetalae</taxon>
        <taxon>rosids</taxon>
        <taxon>fabids</taxon>
        <taxon>Malpighiales</taxon>
        <taxon>Salicaceae</taxon>
        <taxon>Saliceae</taxon>
        <taxon>Salix</taxon>
    </lineage>
</organism>
<evidence type="ECO:0000256" key="1">
    <source>
        <dbReference type="SAM" id="MobiDB-lite"/>
    </source>
</evidence>
<gene>
    <name evidence="2" type="ORF">DKX38_000571</name>
</gene>
<dbReference type="AlphaFoldDB" id="A0A5N5P2F7"/>
<evidence type="ECO:0000313" key="3">
    <source>
        <dbReference type="Proteomes" id="UP000326939"/>
    </source>
</evidence>
<keyword evidence="3" id="KW-1185">Reference proteome</keyword>
<sequence>MKEDRVSEDEDNVAGAKSLGFKGANYEKNKNKNRGNKRGNKIDDPQLQEFLQVMQPQVKSLLWENDSIVASTADLDSEFGKKGSQGKKEDMDYFRSRVKKEWSGSESKNSGSDDEDAGNEDEEDNNYDKDEESDSSNESLQREDIAQAGVSKDTHAEDPEDPSSTFKDEKGEAL</sequence>
<protein>
    <submittedName>
        <fullName evidence="2">Uncharacterized protein</fullName>
    </submittedName>
</protein>
<dbReference type="Proteomes" id="UP000326939">
    <property type="component" value="Chromosome 1"/>
</dbReference>
<proteinExistence type="predicted"/>
<feature type="region of interest" description="Disordered" evidence="1">
    <location>
        <begin position="71"/>
        <end position="174"/>
    </location>
</feature>
<reference evidence="3" key="1">
    <citation type="journal article" date="2019" name="Gigascience">
        <title>De novo genome assembly of the endangered Acer yangbiense, a plant species with extremely small populations endemic to Yunnan Province, China.</title>
        <authorList>
            <person name="Yang J."/>
            <person name="Wariss H.M."/>
            <person name="Tao L."/>
            <person name="Zhang R."/>
            <person name="Yun Q."/>
            <person name="Hollingsworth P."/>
            <person name="Dao Z."/>
            <person name="Luo G."/>
            <person name="Guo H."/>
            <person name="Ma Y."/>
            <person name="Sun W."/>
        </authorList>
    </citation>
    <scope>NUCLEOTIDE SEQUENCE [LARGE SCALE GENOMIC DNA]</scope>
    <source>
        <strain evidence="3">cv. br00</strain>
    </source>
</reference>
<dbReference type="EMBL" id="VDCV01000001">
    <property type="protein sequence ID" value="KAB5573377.1"/>
    <property type="molecule type" value="Genomic_DNA"/>
</dbReference>
<comment type="caution">
    <text evidence="2">The sequence shown here is derived from an EMBL/GenBank/DDBJ whole genome shotgun (WGS) entry which is preliminary data.</text>
</comment>
<evidence type="ECO:0000313" key="2">
    <source>
        <dbReference type="EMBL" id="KAB5573377.1"/>
    </source>
</evidence>
<name>A0A5N5P2F7_9ROSI</name>
<feature type="compositionally biased region" description="Acidic residues" evidence="1">
    <location>
        <begin position="1"/>
        <end position="12"/>
    </location>
</feature>
<accession>A0A5N5P2F7</accession>
<feature type="compositionally biased region" description="Acidic residues" evidence="1">
    <location>
        <begin position="112"/>
        <end position="135"/>
    </location>
</feature>
<feature type="region of interest" description="Disordered" evidence="1">
    <location>
        <begin position="1"/>
        <end position="47"/>
    </location>
</feature>